<sequence length="145" mass="16708">MLGKLANCMGFQRNFITFIHWSSMTFSLAPDFLVKTQLPGNESQFGFTIPALCKSRNGNSEEDRLLFPVRTIREYLRRTRDCCPRCSRLFVMVTEPRHVVHPHTISHWICQVIQCALEDVSEEDMGLVLVKAYEPRMVVVTSELS</sequence>
<dbReference type="Proteomes" id="UP000324222">
    <property type="component" value="Unassembled WGS sequence"/>
</dbReference>
<reference evidence="1 2" key="1">
    <citation type="submission" date="2019-05" db="EMBL/GenBank/DDBJ databases">
        <title>Another draft genome of Portunus trituberculatus and its Hox gene families provides insights of decapod evolution.</title>
        <authorList>
            <person name="Jeong J.-H."/>
            <person name="Song I."/>
            <person name="Kim S."/>
            <person name="Choi T."/>
            <person name="Kim D."/>
            <person name="Ryu S."/>
            <person name="Kim W."/>
        </authorList>
    </citation>
    <scope>NUCLEOTIDE SEQUENCE [LARGE SCALE GENOMIC DNA]</scope>
    <source>
        <tissue evidence="1">Muscle</tissue>
    </source>
</reference>
<proteinExistence type="predicted"/>
<comment type="caution">
    <text evidence="1">The sequence shown here is derived from an EMBL/GenBank/DDBJ whole genome shotgun (WGS) entry which is preliminary data.</text>
</comment>
<organism evidence="1 2">
    <name type="scientific">Portunus trituberculatus</name>
    <name type="common">Swimming crab</name>
    <name type="synonym">Neptunus trituberculatus</name>
    <dbReference type="NCBI Taxonomy" id="210409"/>
    <lineage>
        <taxon>Eukaryota</taxon>
        <taxon>Metazoa</taxon>
        <taxon>Ecdysozoa</taxon>
        <taxon>Arthropoda</taxon>
        <taxon>Crustacea</taxon>
        <taxon>Multicrustacea</taxon>
        <taxon>Malacostraca</taxon>
        <taxon>Eumalacostraca</taxon>
        <taxon>Eucarida</taxon>
        <taxon>Decapoda</taxon>
        <taxon>Pleocyemata</taxon>
        <taxon>Brachyura</taxon>
        <taxon>Eubrachyura</taxon>
        <taxon>Portunoidea</taxon>
        <taxon>Portunidae</taxon>
        <taxon>Portuninae</taxon>
        <taxon>Portunus</taxon>
    </lineage>
</organism>
<keyword evidence="2" id="KW-1185">Reference proteome</keyword>
<accession>A0A5B7HGA5</accession>
<gene>
    <name evidence="1" type="ORF">E2C01_062978</name>
</gene>
<dbReference type="EMBL" id="VSRR010028340">
    <property type="protein sequence ID" value="MPC68769.1"/>
    <property type="molecule type" value="Genomic_DNA"/>
</dbReference>
<evidence type="ECO:0000313" key="2">
    <source>
        <dbReference type="Proteomes" id="UP000324222"/>
    </source>
</evidence>
<name>A0A5B7HGA5_PORTR</name>
<evidence type="ECO:0000313" key="1">
    <source>
        <dbReference type="EMBL" id="MPC68769.1"/>
    </source>
</evidence>
<protein>
    <submittedName>
        <fullName evidence="1">Uncharacterized protein</fullName>
    </submittedName>
</protein>
<dbReference type="AlphaFoldDB" id="A0A5B7HGA5"/>